<feature type="transmembrane region" description="Helical" evidence="4">
    <location>
        <begin position="90"/>
        <end position="114"/>
    </location>
</feature>
<dbReference type="SUPFAM" id="SSF103473">
    <property type="entry name" value="MFS general substrate transporter"/>
    <property type="match status" value="1"/>
</dbReference>
<evidence type="ECO:0000256" key="4">
    <source>
        <dbReference type="SAM" id="Phobius"/>
    </source>
</evidence>
<feature type="transmembrane region" description="Helical" evidence="4">
    <location>
        <begin position="219"/>
        <end position="238"/>
    </location>
</feature>
<evidence type="ECO:0000313" key="7">
    <source>
        <dbReference type="Proteomes" id="UP001205906"/>
    </source>
</evidence>
<dbReference type="Proteomes" id="UP001205906">
    <property type="component" value="Unassembled WGS sequence"/>
</dbReference>
<feature type="transmembrane region" description="Helical" evidence="4">
    <location>
        <begin position="178"/>
        <end position="198"/>
    </location>
</feature>
<evidence type="ECO:0000256" key="3">
    <source>
        <dbReference type="ARBA" id="ARBA00023136"/>
    </source>
</evidence>
<comment type="caution">
    <text evidence="6">The sequence shown here is derived from an EMBL/GenBank/DDBJ whole genome shotgun (WGS) entry which is preliminary data.</text>
</comment>
<dbReference type="InterPro" id="IPR036259">
    <property type="entry name" value="MFS_trans_sf"/>
</dbReference>
<dbReference type="PANTHER" id="PTHR23518">
    <property type="entry name" value="C-METHYLTRANSFERASE"/>
    <property type="match status" value="1"/>
</dbReference>
<dbReference type="InterPro" id="IPR011701">
    <property type="entry name" value="MFS"/>
</dbReference>
<dbReference type="RefSeq" id="WP_252821718.1">
    <property type="nucleotide sequence ID" value="NZ_JAMXQS010000009.1"/>
</dbReference>
<feature type="transmembrane region" description="Helical" evidence="4">
    <location>
        <begin position="288"/>
        <end position="308"/>
    </location>
</feature>
<proteinExistence type="predicted"/>
<dbReference type="PROSITE" id="PS50850">
    <property type="entry name" value="MFS"/>
    <property type="match status" value="1"/>
</dbReference>
<dbReference type="Pfam" id="PF07690">
    <property type="entry name" value="MFS_1"/>
    <property type="match status" value="2"/>
</dbReference>
<feature type="transmembrane region" description="Helical" evidence="4">
    <location>
        <begin position="377"/>
        <end position="399"/>
    </location>
</feature>
<name>A0ABT1CAE5_9HYPH</name>
<feature type="domain" description="Major facilitator superfamily (MFS) profile" evidence="5">
    <location>
        <begin position="20"/>
        <end position="402"/>
    </location>
</feature>
<keyword evidence="2 4" id="KW-1133">Transmembrane helix</keyword>
<keyword evidence="3 4" id="KW-0472">Membrane</keyword>
<feature type="transmembrane region" description="Helical" evidence="4">
    <location>
        <begin position="153"/>
        <end position="172"/>
    </location>
</feature>
<feature type="transmembrane region" description="Helical" evidence="4">
    <location>
        <begin position="258"/>
        <end position="276"/>
    </location>
</feature>
<dbReference type="EMBL" id="JAMXQS010000009">
    <property type="protein sequence ID" value="MCO6051791.1"/>
    <property type="molecule type" value="Genomic_DNA"/>
</dbReference>
<gene>
    <name evidence="6" type="ORF">NGM99_18560</name>
</gene>
<dbReference type="PANTHER" id="PTHR23518:SF2">
    <property type="entry name" value="MAJOR FACILITATOR SUPERFAMILY TRANSPORTER"/>
    <property type="match status" value="1"/>
</dbReference>
<evidence type="ECO:0000259" key="5">
    <source>
        <dbReference type="PROSITE" id="PS50850"/>
    </source>
</evidence>
<reference evidence="6 7" key="1">
    <citation type="submission" date="2022-06" db="EMBL/GenBank/DDBJ databases">
        <title>Mesorhizobium sp. strain RP14 Genome sequencing and assembly.</title>
        <authorList>
            <person name="Kim I."/>
        </authorList>
    </citation>
    <scope>NUCLEOTIDE SEQUENCE [LARGE SCALE GENOMIC DNA]</scope>
    <source>
        <strain evidence="7">RP14(2022)</strain>
    </source>
</reference>
<keyword evidence="1 4" id="KW-0812">Transmembrane</keyword>
<evidence type="ECO:0000313" key="6">
    <source>
        <dbReference type="EMBL" id="MCO6051791.1"/>
    </source>
</evidence>
<feature type="transmembrane region" description="Helical" evidence="4">
    <location>
        <begin position="349"/>
        <end position="371"/>
    </location>
</feature>
<dbReference type="CDD" id="cd17370">
    <property type="entry name" value="MFS_MJ1317_like"/>
    <property type="match status" value="1"/>
</dbReference>
<dbReference type="InterPro" id="IPR020846">
    <property type="entry name" value="MFS_dom"/>
</dbReference>
<evidence type="ECO:0000256" key="2">
    <source>
        <dbReference type="ARBA" id="ARBA00022989"/>
    </source>
</evidence>
<accession>A0ABT1CAE5</accession>
<keyword evidence="7" id="KW-1185">Reference proteome</keyword>
<feature type="transmembrane region" description="Helical" evidence="4">
    <location>
        <begin position="42"/>
        <end position="70"/>
    </location>
</feature>
<organism evidence="6 7">
    <name type="scientific">Mesorhizobium liriopis</name>
    <dbReference type="NCBI Taxonomy" id="2953882"/>
    <lineage>
        <taxon>Bacteria</taxon>
        <taxon>Pseudomonadati</taxon>
        <taxon>Pseudomonadota</taxon>
        <taxon>Alphaproteobacteria</taxon>
        <taxon>Hyphomicrobiales</taxon>
        <taxon>Phyllobacteriaceae</taxon>
        <taxon>Mesorhizobium</taxon>
    </lineage>
</organism>
<dbReference type="Gene3D" id="1.20.1250.20">
    <property type="entry name" value="MFS general substrate transporter like domains"/>
    <property type="match status" value="2"/>
</dbReference>
<sequence>MSSSAGFHRLAGTSAGIPRTVWVLGCVSLLMDISSEMVQTLLPYYLIAGLGASATFVGFVEGLSVAIATLTKLFSGLVSDLTGRRKPLAVLGYGLGALSKFIFPLAGAVGWIVAAKALDRVGKGIRGTPRDALIADVTPPELRGASFGLRKSLDTVGGFVGPLMAMALMIAFNNDVQAVYWIAVVPASLAVALLIVGIREPAPSSASAPQTKPFRLADAARLSGAAWFVIGAASLLTAARFSEAFLLLKADEAGFTPAMVPLTMVVMHAIYGLTAYPVGRLSDALGRTALLFISLVVLVAAYLVLALASFTSTFLLGIVLWGLHMGLSQGLLAALIADTAPANLKGTAFGMFNLATGIVVLIGNVAAGFLWDSYGSRMTFLVGAAISLLALSMFAFASVRHRLFARK</sequence>
<evidence type="ECO:0000256" key="1">
    <source>
        <dbReference type="ARBA" id="ARBA00022692"/>
    </source>
</evidence>
<protein>
    <submittedName>
        <fullName evidence="6">MFS transporter</fullName>
    </submittedName>
</protein>
<feature type="transmembrane region" description="Helical" evidence="4">
    <location>
        <begin position="314"/>
        <end position="337"/>
    </location>
</feature>